<dbReference type="GO" id="GO:0003676">
    <property type="term" value="F:nucleic acid binding"/>
    <property type="evidence" value="ECO:0007669"/>
    <property type="project" value="InterPro"/>
</dbReference>
<comment type="caution">
    <text evidence="1">The sequence shown here is derived from an EMBL/GenBank/DDBJ whole genome shotgun (WGS) entry which is preliminary data.</text>
</comment>
<dbReference type="PANTHER" id="PTHR48475:SF2">
    <property type="entry name" value="RIBONUCLEASE H"/>
    <property type="match status" value="1"/>
</dbReference>
<gene>
    <name evidence="1" type="ORF">CR513_44903</name>
</gene>
<accession>A0A371FAB6</accession>
<evidence type="ECO:0000313" key="2">
    <source>
        <dbReference type="Proteomes" id="UP000257109"/>
    </source>
</evidence>
<name>A0A371FAB6_MUCPR</name>
<dbReference type="AlphaFoldDB" id="A0A371FAB6"/>
<dbReference type="OrthoDB" id="1746168at2759"/>
<organism evidence="1 2">
    <name type="scientific">Mucuna pruriens</name>
    <name type="common">Velvet bean</name>
    <name type="synonym">Dolichos pruriens</name>
    <dbReference type="NCBI Taxonomy" id="157652"/>
    <lineage>
        <taxon>Eukaryota</taxon>
        <taxon>Viridiplantae</taxon>
        <taxon>Streptophyta</taxon>
        <taxon>Embryophyta</taxon>
        <taxon>Tracheophyta</taxon>
        <taxon>Spermatophyta</taxon>
        <taxon>Magnoliopsida</taxon>
        <taxon>eudicotyledons</taxon>
        <taxon>Gunneridae</taxon>
        <taxon>Pentapetalae</taxon>
        <taxon>rosids</taxon>
        <taxon>fabids</taxon>
        <taxon>Fabales</taxon>
        <taxon>Fabaceae</taxon>
        <taxon>Papilionoideae</taxon>
        <taxon>50 kb inversion clade</taxon>
        <taxon>NPAAA clade</taxon>
        <taxon>indigoferoid/millettioid clade</taxon>
        <taxon>Phaseoleae</taxon>
        <taxon>Mucuna</taxon>
    </lineage>
</organism>
<keyword evidence="2" id="KW-1185">Reference proteome</keyword>
<evidence type="ECO:0000313" key="1">
    <source>
        <dbReference type="EMBL" id="RDX75237.1"/>
    </source>
</evidence>
<protein>
    <recommendedName>
        <fullName evidence="3">RNase H type-1 domain-containing protein</fullName>
    </recommendedName>
</protein>
<sequence length="173" mass="19946">MKLAKELEAQVLTAKSYSKLDKVTKLAASFEKFTLRHVPHEQNERADLLSKLASTQKVETIGRSFTKKSPSRPLRVEYAMQKQDKHGWTHSSNTLDKDTILEDTEAVKRLKQEVSKYTLVGEHLYRRDFSFLLLNCLYAKEVEYVMREVHEGVCESHIRGHALASKITKAGYY</sequence>
<evidence type="ECO:0008006" key="3">
    <source>
        <dbReference type="Google" id="ProtNLM"/>
    </source>
</evidence>
<feature type="non-terminal residue" evidence="1">
    <location>
        <position position="1"/>
    </location>
</feature>
<reference evidence="1" key="1">
    <citation type="submission" date="2018-05" db="EMBL/GenBank/DDBJ databases">
        <title>Draft genome of Mucuna pruriens seed.</title>
        <authorList>
            <person name="Nnadi N.E."/>
            <person name="Vos R."/>
            <person name="Hasami M.H."/>
            <person name="Devisetty U.K."/>
            <person name="Aguiy J.C."/>
        </authorList>
    </citation>
    <scope>NUCLEOTIDE SEQUENCE [LARGE SCALE GENOMIC DNA]</scope>
    <source>
        <strain evidence="1">JCA_2017</strain>
    </source>
</reference>
<dbReference type="EMBL" id="QJKJ01009890">
    <property type="protein sequence ID" value="RDX75237.1"/>
    <property type="molecule type" value="Genomic_DNA"/>
</dbReference>
<dbReference type="InterPro" id="IPR036397">
    <property type="entry name" value="RNaseH_sf"/>
</dbReference>
<dbReference type="Gene3D" id="3.30.420.10">
    <property type="entry name" value="Ribonuclease H-like superfamily/Ribonuclease H"/>
    <property type="match status" value="1"/>
</dbReference>
<dbReference type="PANTHER" id="PTHR48475">
    <property type="entry name" value="RIBONUCLEASE H"/>
    <property type="match status" value="1"/>
</dbReference>
<dbReference type="Proteomes" id="UP000257109">
    <property type="component" value="Unassembled WGS sequence"/>
</dbReference>
<proteinExistence type="predicted"/>